<dbReference type="Proteomes" id="UP000243519">
    <property type="component" value="Unassembled WGS sequence"/>
</dbReference>
<name>A0A178FGU2_TRIVO</name>
<dbReference type="AlphaFoldDB" id="A0A178FGU2"/>
<protein>
    <submittedName>
        <fullName evidence="4">Uncharacterized protein</fullName>
    </submittedName>
</protein>
<feature type="domain" description="Tail specific protease" evidence="2">
    <location>
        <begin position="338"/>
        <end position="570"/>
    </location>
</feature>
<dbReference type="InterPro" id="IPR052766">
    <property type="entry name" value="S41A_metabolite_peptidase"/>
</dbReference>
<keyword evidence="1" id="KW-0732">Signal</keyword>
<evidence type="ECO:0000256" key="1">
    <source>
        <dbReference type="SAM" id="SignalP"/>
    </source>
</evidence>
<evidence type="ECO:0000259" key="2">
    <source>
        <dbReference type="Pfam" id="PF03572"/>
    </source>
</evidence>
<dbReference type="InterPro" id="IPR056186">
    <property type="entry name" value="PDZ_CPAF-rel"/>
</dbReference>
<dbReference type="InterPro" id="IPR029045">
    <property type="entry name" value="ClpP/crotonase-like_dom_sf"/>
</dbReference>
<feature type="chain" id="PRO_5008086202" evidence="1">
    <location>
        <begin position="24"/>
        <end position="678"/>
    </location>
</feature>
<dbReference type="SUPFAM" id="SSF52096">
    <property type="entry name" value="ClpP/crotonase"/>
    <property type="match status" value="1"/>
</dbReference>
<dbReference type="InterPro" id="IPR005151">
    <property type="entry name" value="Tail-specific_protease"/>
</dbReference>
<dbReference type="Gene3D" id="3.90.226.10">
    <property type="entry name" value="2-enoyl-CoA Hydratase, Chain A, domain 1"/>
    <property type="match status" value="1"/>
</dbReference>
<evidence type="ECO:0000313" key="5">
    <source>
        <dbReference type="Proteomes" id="UP000243519"/>
    </source>
</evidence>
<dbReference type="PANTHER" id="PTHR37049">
    <property type="entry name" value="PEPTIDASE S41 FAMILY PROTEIN"/>
    <property type="match status" value="1"/>
</dbReference>
<gene>
    <name evidence="4" type="ORF">A7D00_3833</name>
</gene>
<evidence type="ECO:0000259" key="3">
    <source>
        <dbReference type="Pfam" id="PF23658"/>
    </source>
</evidence>
<dbReference type="Pfam" id="PF23658">
    <property type="entry name" value="PDZ_CPAF_rel"/>
    <property type="match status" value="1"/>
</dbReference>
<feature type="signal peptide" evidence="1">
    <location>
        <begin position="1"/>
        <end position="23"/>
    </location>
</feature>
<proteinExistence type="predicted"/>
<reference evidence="4 5" key="1">
    <citation type="submission" date="2016-05" db="EMBL/GenBank/DDBJ databases">
        <title>Genome sequencing of Trichophyton violaceum CMCC(F)T3l isolated from hair.</title>
        <authorList>
            <person name="Zhan P."/>
            <person name="Tao Y."/>
            <person name="Liu W."/>
        </authorList>
    </citation>
    <scope>NUCLEOTIDE SEQUENCE [LARGE SCALE GENOMIC DNA]</scope>
    <source>
        <strain evidence="5">CMCC(F)T3l</strain>
    </source>
</reference>
<dbReference type="OrthoDB" id="27214at2759"/>
<sequence length="678" mass="74413">MGWLHHGIVAMAALSSIIPQTLALPSPISSNANQRREPCAVIAQAQEEQRKKDSFALKLFVEAGLAHACLMSVPIKKQHALKLVNGLLPFLEWQSTIDYLKDPPKGYQLPGVDVEASAHDGHFYVDLDLMSVFKFGRTEIGPLVSVSQDGVKLPEIFVFKDLNATVKEGAKWTPSPVKQIDGEDVIDWLQKWSYNGGQRDPDSMYSGLFYSIPKAEQDWYGNFYSVTGVYPGANTTLTFENGTTRAFTNHARTEEVFDGVVDGKSFYRQFCNYDSADERRKRRDNRRSAITTVSQREVHFEKRDEPGKSPRPHFPKAVEEFQSGAVAGYFVAGRNDAAVLSINSFVAEDKISGLQFQKFSAVVSRFLAACGKAGKSKLIIDVTGNGGGTVFLGYDVFKQLFPKTEPNDAFNLRATDQLNFVGTKVNKALLDGSGGKEVEALRGSEFDVSVYLDTHGRPRKNWEEFFGPDEVSGFKFTNLSTWNLGSEALAGSTGELTVAGYLNRANLPPPVFQPAQMVLLTDGACGSTCALMANLLRRNGVKSVVIGGRPRHAGRVEAVGGVKGTQILRLDQIRSVAIQTVDELSDNTEQERLAKTPIGEVARNGDDALSRIKEGGVNLRNAVHPDDDSKTPLQFVSEPADCRLWTTTPMLFDMNEVWRTVYDAAWGDGSSCTPGSIV</sequence>
<keyword evidence="5" id="KW-1185">Reference proteome</keyword>
<dbReference type="GO" id="GO:0006508">
    <property type="term" value="P:proteolysis"/>
    <property type="evidence" value="ECO:0007669"/>
    <property type="project" value="InterPro"/>
</dbReference>
<evidence type="ECO:0000313" key="4">
    <source>
        <dbReference type="EMBL" id="OAL71802.1"/>
    </source>
</evidence>
<dbReference type="Pfam" id="PF03572">
    <property type="entry name" value="Peptidase_S41"/>
    <property type="match status" value="1"/>
</dbReference>
<dbReference type="EMBL" id="LHPN01000005">
    <property type="protein sequence ID" value="OAL71802.1"/>
    <property type="molecule type" value="Genomic_DNA"/>
</dbReference>
<dbReference type="PANTHER" id="PTHR37049:SF4">
    <property type="entry name" value="RHODANESE DOMAIN-CONTAINING PROTEIN"/>
    <property type="match status" value="1"/>
</dbReference>
<feature type="domain" description="CPAF-like PDZ" evidence="3">
    <location>
        <begin position="137"/>
        <end position="257"/>
    </location>
</feature>
<organism evidence="4 5">
    <name type="scientific">Trichophyton violaceum</name>
    <dbReference type="NCBI Taxonomy" id="34388"/>
    <lineage>
        <taxon>Eukaryota</taxon>
        <taxon>Fungi</taxon>
        <taxon>Dikarya</taxon>
        <taxon>Ascomycota</taxon>
        <taxon>Pezizomycotina</taxon>
        <taxon>Eurotiomycetes</taxon>
        <taxon>Eurotiomycetidae</taxon>
        <taxon>Onygenales</taxon>
        <taxon>Arthrodermataceae</taxon>
        <taxon>Trichophyton</taxon>
    </lineage>
</organism>
<accession>A0A178FGU2</accession>
<dbReference type="GO" id="GO:0008236">
    <property type="term" value="F:serine-type peptidase activity"/>
    <property type="evidence" value="ECO:0007669"/>
    <property type="project" value="InterPro"/>
</dbReference>
<comment type="caution">
    <text evidence="4">The sequence shown here is derived from an EMBL/GenBank/DDBJ whole genome shotgun (WGS) entry which is preliminary data.</text>
</comment>